<comment type="caution">
    <text evidence="2">The sequence shown here is derived from an EMBL/GenBank/DDBJ whole genome shotgun (WGS) entry which is preliminary data.</text>
</comment>
<evidence type="ECO:0000256" key="1">
    <source>
        <dbReference type="SAM" id="Phobius"/>
    </source>
</evidence>
<keyword evidence="1" id="KW-1133">Transmembrane helix</keyword>
<keyword evidence="1" id="KW-0472">Membrane</keyword>
<organism evidence="2 3">
    <name type="scientific">Plastoroseomonas hellenica</name>
    <dbReference type="NCBI Taxonomy" id="2687306"/>
    <lineage>
        <taxon>Bacteria</taxon>
        <taxon>Pseudomonadati</taxon>
        <taxon>Pseudomonadota</taxon>
        <taxon>Alphaproteobacteria</taxon>
        <taxon>Acetobacterales</taxon>
        <taxon>Acetobacteraceae</taxon>
        <taxon>Plastoroseomonas</taxon>
    </lineage>
</organism>
<dbReference type="RefSeq" id="WP_211850843.1">
    <property type="nucleotide sequence ID" value="NZ_JAAGBB010000002.1"/>
</dbReference>
<reference evidence="3" key="1">
    <citation type="journal article" date="2021" name="Syst. Appl. Microbiol.">
        <title>Roseomonas hellenica sp. nov., isolated from roots of wild-growing Alkanna tinctoria.</title>
        <authorList>
            <person name="Rat A."/>
            <person name="Naranjo H.D."/>
            <person name="Lebbe L."/>
            <person name="Cnockaert M."/>
            <person name="Krigas N."/>
            <person name="Grigoriadou K."/>
            <person name="Maloupa E."/>
            <person name="Willems A."/>
        </authorList>
    </citation>
    <scope>NUCLEOTIDE SEQUENCE [LARGE SCALE GENOMIC DNA]</scope>
    <source>
        <strain evidence="3">LMG 31523</strain>
    </source>
</reference>
<sequence length="60" mass="6225">MRTLPHLAQGKYGKADAGLVALCLTVSLDIGPMLALWLGCGFAAVGSALSFLRLLPRRGG</sequence>
<protein>
    <submittedName>
        <fullName evidence="2">Uncharacterized protein</fullName>
    </submittedName>
</protein>
<dbReference type="Proteomes" id="UP001196870">
    <property type="component" value="Unassembled WGS sequence"/>
</dbReference>
<keyword evidence="3" id="KW-1185">Reference proteome</keyword>
<evidence type="ECO:0000313" key="3">
    <source>
        <dbReference type="Proteomes" id="UP001196870"/>
    </source>
</evidence>
<gene>
    <name evidence="2" type="ORF">GXW71_02705</name>
</gene>
<keyword evidence="1" id="KW-0812">Transmembrane</keyword>
<accession>A0ABS5ESI9</accession>
<proteinExistence type="predicted"/>
<name>A0ABS5ESI9_9PROT</name>
<feature type="transmembrane region" description="Helical" evidence="1">
    <location>
        <begin position="34"/>
        <end position="55"/>
    </location>
</feature>
<dbReference type="EMBL" id="JAAGBB010000002">
    <property type="protein sequence ID" value="MBR0663258.1"/>
    <property type="molecule type" value="Genomic_DNA"/>
</dbReference>
<evidence type="ECO:0000313" key="2">
    <source>
        <dbReference type="EMBL" id="MBR0663258.1"/>
    </source>
</evidence>